<dbReference type="AlphaFoldDB" id="A0A1B7NCE2"/>
<evidence type="ECO:0000313" key="2">
    <source>
        <dbReference type="Proteomes" id="UP000092154"/>
    </source>
</evidence>
<keyword evidence="2" id="KW-1185">Reference proteome</keyword>
<sequence>MLMSTSLAGVVVVVMAVCSILVSLLTTSSTMPLSMCSALKSLLLRVHQIACFESCVHENTSLLHHVSVNVFRGTMEWHSFPELPFAIPHRFDKFAIVAQYRGSIGHSIISTWLFS</sequence>
<dbReference type="EMBL" id="KV448156">
    <property type="protein sequence ID" value="OAX42464.1"/>
    <property type="molecule type" value="Genomic_DNA"/>
</dbReference>
<name>A0A1B7NCE2_9AGAM</name>
<protein>
    <submittedName>
        <fullName evidence="1">Uncharacterized protein</fullName>
    </submittedName>
</protein>
<dbReference type="InParanoid" id="A0A1B7NCE2"/>
<gene>
    <name evidence="1" type="ORF">K503DRAFT_345791</name>
</gene>
<dbReference type="Proteomes" id="UP000092154">
    <property type="component" value="Unassembled WGS sequence"/>
</dbReference>
<organism evidence="1 2">
    <name type="scientific">Rhizopogon vinicolor AM-OR11-026</name>
    <dbReference type="NCBI Taxonomy" id="1314800"/>
    <lineage>
        <taxon>Eukaryota</taxon>
        <taxon>Fungi</taxon>
        <taxon>Dikarya</taxon>
        <taxon>Basidiomycota</taxon>
        <taxon>Agaricomycotina</taxon>
        <taxon>Agaricomycetes</taxon>
        <taxon>Agaricomycetidae</taxon>
        <taxon>Boletales</taxon>
        <taxon>Suillineae</taxon>
        <taxon>Rhizopogonaceae</taxon>
        <taxon>Rhizopogon</taxon>
    </lineage>
</organism>
<proteinExistence type="predicted"/>
<accession>A0A1B7NCE2</accession>
<evidence type="ECO:0000313" key="1">
    <source>
        <dbReference type="EMBL" id="OAX42464.1"/>
    </source>
</evidence>
<reference evidence="1 2" key="1">
    <citation type="submission" date="2016-06" db="EMBL/GenBank/DDBJ databases">
        <title>Comparative genomics of the ectomycorrhizal sister species Rhizopogon vinicolor and Rhizopogon vesiculosus (Basidiomycota: Boletales) reveals a divergence of the mating type B locus.</title>
        <authorList>
            <consortium name="DOE Joint Genome Institute"/>
            <person name="Mujic A.B."/>
            <person name="Kuo A."/>
            <person name="Tritt A."/>
            <person name="Lipzen A."/>
            <person name="Chen C."/>
            <person name="Johnson J."/>
            <person name="Sharma A."/>
            <person name="Barry K."/>
            <person name="Grigoriev I.V."/>
            <person name="Spatafora J.W."/>
        </authorList>
    </citation>
    <scope>NUCLEOTIDE SEQUENCE [LARGE SCALE GENOMIC DNA]</scope>
    <source>
        <strain evidence="1 2">AM-OR11-026</strain>
    </source>
</reference>